<feature type="domain" description="Glycosyltransferase subfamily 4-like N-terminal" evidence="5">
    <location>
        <begin position="15"/>
        <end position="181"/>
    </location>
</feature>
<dbReference type="Gene3D" id="3.40.50.2000">
    <property type="entry name" value="Glycogen Phosphorylase B"/>
    <property type="match status" value="2"/>
</dbReference>
<feature type="domain" description="SGNH hydrolase-type esterase" evidence="6">
    <location>
        <begin position="390"/>
        <end position="572"/>
    </location>
</feature>
<keyword evidence="8" id="KW-1185">Reference proteome</keyword>
<dbReference type="Gene3D" id="3.40.50.1110">
    <property type="entry name" value="SGNH hydrolase"/>
    <property type="match status" value="1"/>
</dbReference>
<dbReference type="EMBL" id="VHQG01000002">
    <property type="protein sequence ID" value="TPW76526.1"/>
    <property type="molecule type" value="Genomic_DNA"/>
</dbReference>
<dbReference type="SUPFAM" id="SSF52266">
    <property type="entry name" value="SGNH hydrolase"/>
    <property type="match status" value="1"/>
</dbReference>
<feature type="domain" description="Glycosyl transferase family 1" evidence="4">
    <location>
        <begin position="193"/>
        <end position="346"/>
    </location>
</feature>
<dbReference type="AlphaFoldDB" id="A0A506Y1X3"/>
<dbReference type="CDD" id="cd01832">
    <property type="entry name" value="SGNH_hydrolase_like_1"/>
    <property type="match status" value="1"/>
</dbReference>
<keyword evidence="3 7" id="KW-0808">Transferase</keyword>
<dbReference type="Pfam" id="PF13472">
    <property type="entry name" value="Lipase_GDSL_2"/>
    <property type="match status" value="1"/>
</dbReference>
<evidence type="ECO:0000313" key="8">
    <source>
        <dbReference type="Proteomes" id="UP000316252"/>
    </source>
</evidence>
<dbReference type="InterPro" id="IPR028098">
    <property type="entry name" value="Glyco_trans_4-like_N"/>
</dbReference>
<dbReference type="PANTHER" id="PTHR45947">
    <property type="entry name" value="SULFOQUINOVOSYL TRANSFERASE SQD2"/>
    <property type="match status" value="1"/>
</dbReference>
<dbReference type="SUPFAM" id="SSF53756">
    <property type="entry name" value="UDP-Glycosyltransferase/glycogen phosphorylase"/>
    <property type="match status" value="1"/>
</dbReference>
<sequence>MRVALVAESFLPQMNGVTNSMLRVLKHLEARGHEALVLAPGPGRTPLETGRLHGAGFTGYRSLPWPGYPEVRVALAATRTLTTALADFRPDVLHLAAPFVLGWQGLRAAEALGVPSVAIYQTDIPGYAAKYGMPATEGLLERHLAKLHNAADLTLAPSSAAIASLESLGVERVKLWARGVDGELFAPHRRDERLRRELAPHGELLVGYVGRLAPEKQVEDLAALHGMPGVRLVIVGDGPSRALLEKTLPEAVFLGFRSGEDLARTVASFDVFVHPGEHETFCQTVQEALASGVPVVATGRGGPLDLVQSSRTGWLYKPGDLGDLRARVADLTGDAAKRRAFADAARASVAARTWERLGDELLEHYDDVREQRGAVVPSRVPNRRWARYVALGDSLTEGLCDASRQAAGQWRGWADRLASLLASGDQAASPSAPGVRTLDYANLAVRSKRIQEVIDEQIPRALALEPDLVSVLVGANDLVRLGADPVALARRLGAGIRALRDTGADVLVVGVFAPPYRGLGALRTRFRRFNRELALQCEAAGARFLDVASTGAFADAGDWAADRVHLSSIGHRTLCYRAAAALGIPGAEQFEALDAAVHVGADADAPGERLPTARWLLQHAAPWAGRQVLGRRAGDGLAAKHAEAVQLTASGVADIPD</sequence>
<dbReference type="InterPro" id="IPR036514">
    <property type="entry name" value="SGNH_hydro_sf"/>
</dbReference>
<evidence type="ECO:0000256" key="3">
    <source>
        <dbReference type="ARBA" id="ARBA00022679"/>
    </source>
</evidence>
<proteinExistence type="predicted"/>
<dbReference type="RefSeq" id="WP_141163880.1">
    <property type="nucleotide sequence ID" value="NZ_VHQG01000002.1"/>
</dbReference>
<dbReference type="Proteomes" id="UP000316252">
    <property type="component" value="Unassembled WGS sequence"/>
</dbReference>
<dbReference type="OrthoDB" id="9802525at2"/>
<organism evidence="7 8">
    <name type="scientific">Schumannella soli</name>
    <dbReference type="NCBI Taxonomy" id="2590779"/>
    <lineage>
        <taxon>Bacteria</taxon>
        <taxon>Bacillati</taxon>
        <taxon>Actinomycetota</taxon>
        <taxon>Actinomycetes</taxon>
        <taxon>Micrococcales</taxon>
        <taxon>Microbacteriaceae</taxon>
        <taxon>Schumannella</taxon>
    </lineage>
</organism>
<comment type="caution">
    <text evidence="7">The sequence shown here is derived from an EMBL/GenBank/DDBJ whole genome shotgun (WGS) entry which is preliminary data.</text>
</comment>
<dbReference type="Pfam" id="PF00534">
    <property type="entry name" value="Glycos_transf_1"/>
    <property type="match status" value="1"/>
</dbReference>
<keyword evidence="2" id="KW-0328">Glycosyltransferase</keyword>
<dbReference type="InterPro" id="IPR050194">
    <property type="entry name" value="Glycosyltransferase_grp1"/>
</dbReference>
<dbReference type="InterPro" id="IPR013830">
    <property type="entry name" value="SGNH_hydro"/>
</dbReference>
<evidence type="ECO:0000256" key="2">
    <source>
        <dbReference type="ARBA" id="ARBA00022676"/>
    </source>
</evidence>
<protein>
    <recommendedName>
        <fullName evidence="1">D-inositol 3-phosphate glycosyltransferase</fullName>
    </recommendedName>
</protein>
<dbReference type="GO" id="GO:1901137">
    <property type="term" value="P:carbohydrate derivative biosynthetic process"/>
    <property type="evidence" value="ECO:0007669"/>
    <property type="project" value="UniProtKB-ARBA"/>
</dbReference>
<gene>
    <name evidence="7" type="ORF">FJ657_12275</name>
</gene>
<dbReference type="InterPro" id="IPR001296">
    <property type="entry name" value="Glyco_trans_1"/>
</dbReference>
<evidence type="ECO:0000259" key="5">
    <source>
        <dbReference type="Pfam" id="PF13439"/>
    </source>
</evidence>
<evidence type="ECO:0000313" key="7">
    <source>
        <dbReference type="EMBL" id="TPW76526.1"/>
    </source>
</evidence>
<dbReference type="CDD" id="cd03814">
    <property type="entry name" value="GT4-like"/>
    <property type="match status" value="1"/>
</dbReference>
<reference evidence="7 8" key="1">
    <citation type="submission" date="2019-06" db="EMBL/GenBank/DDBJ databases">
        <authorList>
            <person name="Li F."/>
        </authorList>
    </citation>
    <scope>NUCLEOTIDE SEQUENCE [LARGE SCALE GENOMIC DNA]</scope>
    <source>
        <strain evidence="7 8">10F1D-1</strain>
    </source>
</reference>
<accession>A0A506Y1X3</accession>
<dbReference type="GO" id="GO:0016758">
    <property type="term" value="F:hexosyltransferase activity"/>
    <property type="evidence" value="ECO:0007669"/>
    <property type="project" value="TreeGrafter"/>
</dbReference>
<name>A0A506Y1X3_9MICO</name>
<dbReference type="Pfam" id="PF13439">
    <property type="entry name" value="Glyco_transf_4"/>
    <property type="match status" value="1"/>
</dbReference>
<evidence type="ECO:0000259" key="6">
    <source>
        <dbReference type="Pfam" id="PF13472"/>
    </source>
</evidence>
<evidence type="ECO:0000259" key="4">
    <source>
        <dbReference type="Pfam" id="PF00534"/>
    </source>
</evidence>
<evidence type="ECO:0000256" key="1">
    <source>
        <dbReference type="ARBA" id="ARBA00021292"/>
    </source>
</evidence>
<dbReference type="PANTHER" id="PTHR45947:SF3">
    <property type="entry name" value="SULFOQUINOVOSYL TRANSFERASE SQD2"/>
    <property type="match status" value="1"/>
</dbReference>